<comment type="similarity">
    <text evidence="2">Belongs to the binding-protein-dependent transport system permease family. HisMQ subfamily.</text>
</comment>
<dbReference type="CDD" id="cd06261">
    <property type="entry name" value="TM_PBP2"/>
    <property type="match status" value="1"/>
</dbReference>
<dbReference type="GO" id="GO:0022857">
    <property type="term" value="F:transmembrane transporter activity"/>
    <property type="evidence" value="ECO:0007669"/>
    <property type="project" value="InterPro"/>
</dbReference>
<keyword evidence="4" id="KW-1003">Cell membrane</keyword>
<dbReference type="InterPro" id="IPR043429">
    <property type="entry name" value="ArtM/GltK/GlnP/TcyL/YhdX-like"/>
</dbReference>
<feature type="transmembrane region" description="Helical" evidence="8">
    <location>
        <begin position="204"/>
        <end position="225"/>
    </location>
</feature>
<feature type="transmembrane region" description="Helical" evidence="8">
    <location>
        <begin position="77"/>
        <end position="95"/>
    </location>
</feature>
<dbReference type="NCBIfam" id="TIGR01726">
    <property type="entry name" value="HEQRo_perm_3TM"/>
    <property type="match status" value="1"/>
</dbReference>
<gene>
    <name evidence="9" type="ORF">F9L06_23570</name>
</gene>
<organism evidence="9 10">
    <name type="scientific">Brucella anthropi</name>
    <name type="common">Ochrobactrum anthropi</name>
    <dbReference type="NCBI Taxonomy" id="529"/>
    <lineage>
        <taxon>Bacteria</taxon>
        <taxon>Pseudomonadati</taxon>
        <taxon>Pseudomonadota</taxon>
        <taxon>Alphaproteobacteria</taxon>
        <taxon>Hyphomicrobiales</taxon>
        <taxon>Brucellaceae</taxon>
        <taxon>Brucella/Ochrobactrum group</taxon>
        <taxon>Brucella</taxon>
    </lineage>
</organism>
<dbReference type="EMBL" id="WBWX01000015">
    <property type="protein sequence ID" value="KAB2791244.1"/>
    <property type="molecule type" value="Genomic_DNA"/>
</dbReference>
<dbReference type="PANTHER" id="PTHR30614:SF41">
    <property type="entry name" value="INNER MEMBRANE AMINO-ACID ABC TRANSPORTER PERMEASE PROTEIN YHDY"/>
    <property type="match status" value="1"/>
</dbReference>
<dbReference type="GO" id="GO:0043190">
    <property type="term" value="C:ATP-binding cassette (ABC) transporter complex"/>
    <property type="evidence" value="ECO:0007669"/>
    <property type="project" value="InterPro"/>
</dbReference>
<evidence type="ECO:0000256" key="6">
    <source>
        <dbReference type="ARBA" id="ARBA00022989"/>
    </source>
</evidence>
<dbReference type="Proteomes" id="UP000441102">
    <property type="component" value="Unassembled WGS sequence"/>
</dbReference>
<feature type="transmembrane region" description="Helical" evidence="8">
    <location>
        <begin position="292"/>
        <end position="315"/>
    </location>
</feature>
<evidence type="ECO:0000256" key="5">
    <source>
        <dbReference type="ARBA" id="ARBA00022692"/>
    </source>
</evidence>
<evidence type="ECO:0000256" key="3">
    <source>
        <dbReference type="ARBA" id="ARBA00022448"/>
    </source>
</evidence>
<dbReference type="GO" id="GO:0006865">
    <property type="term" value="P:amino acid transport"/>
    <property type="evidence" value="ECO:0007669"/>
    <property type="project" value="TreeGrafter"/>
</dbReference>
<comment type="subcellular location">
    <subcellularLocation>
        <location evidence="1">Cell inner membrane</location>
        <topology evidence="1">Multi-pass membrane protein</topology>
    </subcellularLocation>
    <subcellularLocation>
        <location evidence="8">Cell membrane</location>
        <topology evidence="8">Multi-pass membrane protein</topology>
    </subcellularLocation>
</comment>
<keyword evidence="6 8" id="KW-1133">Transmembrane helix</keyword>
<feature type="transmembrane region" description="Helical" evidence="8">
    <location>
        <begin position="335"/>
        <end position="356"/>
    </location>
</feature>
<keyword evidence="5 8" id="KW-0812">Transmembrane</keyword>
<dbReference type="AlphaFoldDB" id="A0A011TGL5"/>
<dbReference type="InterPro" id="IPR000515">
    <property type="entry name" value="MetI-like"/>
</dbReference>
<evidence type="ECO:0000256" key="2">
    <source>
        <dbReference type="ARBA" id="ARBA00010072"/>
    </source>
</evidence>
<dbReference type="PANTHER" id="PTHR30614">
    <property type="entry name" value="MEMBRANE COMPONENT OF AMINO ACID ABC TRANSPORTER"/>
    <property type="match status" value="1"/>
</dbReference>
<name>A0A011TGL5_BRUAN</name>
<evidence type="ECO:0000256" key="4">
    <source>
        <dbReference type="ARBA" id="ARBA00022475"/>
    </source>
</evidence>
<feature type="transmembrane region" description="Helical" evidence="8">
    <location>
        <begin position="231"/>
        <end position="250"/>
    </location>
</feature>
<dbReference type="InterPro" id="IPR010065">
    <property type="entry name" value="AA_ABC_transptr_permease_3TM"/>
</dbReference>
<dbReference type="Gene3D" id="1.10.3720.10">
    <property type="entry name" value="MetI-like"/>
    <property type="match status" value="1"/>
</dbReference>
<evidence type="ECO:0000256" key="8">
    <source>
        <dbReference type="RuleBase" id="RU363032"/>
    </source>
</evidence>
<reference evidence="9 10" key="1">
    <citation type="submission" date="2019-09" db="EMBL/GenBank/DDBJ databases">
        <title>Taxonomic organization of the family Brucellaceae based on a phylogenomic approach.</title>
        <authorList>
            <person name="Leclercq S."/>
            <person name="Cloeckaert A."/>
            <person name="Zygmunt M.S."/>
        </authorList>
    </citation>
    <scope>NUCLEOTIDE SEQUENCE [LARGE SCALE GENOMIC DNA]</scope>
    <source>
        <strain evidence="9 10">CCUG 34461</strain>
    </source>
</reference>
<keyword evidence="3 8" id="KW-0813">Transport</keyword>
<dbReference type="PROSITE" id="PS50928">
    <property type="entry name" value="ABC_TM1"/>
    <property type="match status" value="1"/>
</dbReference>
<dbReference type="Pfam" id="PF00528">
    <property type="entry name" value="BPD_transp_1"/>
    <property type="match status" value="1"/>
</dbReference>
<protein>
    <submittedName>
        <fullName evidence="9">Amino acid ABC transporter permease</fullName>
    </submittedName>
</protein>
<comment type="caution">
    <text evidence="9">The sequence shown here is derived from an EMBL/GenBank/DDBJ whole genome shotgun (WGS) entry which is preliminary data.</text>
</comment>
<sequence>MSEIHERLIVTIPGAFATTALRRWRHVRDGLFGSRLNTVITLVTLAFLFWTIPVIFNWALFNAVFAGTSIDCKAAEGACWAFIAAKLRFILFAFFPTEQQWRPALAVVAIFGLLGFSASPRFWSIRLVWLWVATLLLCWALMTGGWFSPRVSSNQWGGLPVTLLLWLTCFATSLPIAVLLALARRSKMGLIRVLSIIYIELMRAIPMVAILYVAMLILPMALPGGEQLDKIWRAVLLIALFWSAYVAEVIRGGLQAISHGQYEAATALGLTTAQSMRLVVLPQAIRIVIPGLVNLAVGFLLATSLVTVIGIFDLLNAAKASATDPSWLGYYDEAYILVAVFFFTVSSIFSSYGRWLERQRPSPKTK</sequence>
<feature type="transmembrane region" description="Helical" evidence="8">
    <location>
        <begin position="101"/>
        <end position="120"/>
    </location>
</feature>
<evidence type="ECO:0000313" key="10">
    <source>
        <dbReference type="Proteomes" id="UP000441102"/>
    </source>
</evidence>
<proteinExistence type="inferred from homology"/>
<evidence type="ECO:0000313" key="9">
    <source>
        <dbReference type="EMBL" id="KAB2791244.1"/>
    </source>
</evidence>
<accession>A0A011TGL5</accession>
<dbReference type="RefSeq" id="WP_036588286.1">
    <property type="nucleotide sequence ID" value="NZ_CP158787.1"/>
</dbReference>
<feature type="transmembrane region" description="Helical" evidence="8">
    <location>
        <begin position="159"/>
        <end position="183"/>
    </location>
</feature>
<dbReference type="SUPFAM" id="SSF161098">
    <property type="entry name" value="MetI-like"/>
    <property type="match status" value="1"/>
</dbReference>
<dbReference type="InterPro" id="IPR035906">
    <property type="entry name" value="MetI-like_sf"/>
</dbReference>
<feature type="transmembrane region" description="Helical" evidence="8">
    <location>
        <begin position="127"/>
        <end position="147"/>
    </location>
</feature>
<evidence type="ECO:0000256" key="7">
    <source>
        <dbReference type="ARBA" id="ARBA00023136"/>
    </source>
</evidence>
<feature type="transmembrane region" description="Helical" evidence="8">
    <location>
        <begin position="39"/>
        <end position="65"/>
    </location>
</feature>
<evidence type="ECO:0000256" key="1">
    <source>
        <dbReference type="ARBA" id="ARBA00004429"/>
    </source>
</evidence>
<keyword evidence="7 8" id="KW-0472">Membrane</keyword>